<keyword evidence="5" id="KW-0812">Transmembrane</keyword>
<keyword evidence="7" id="KW-0408">Iron</keyword>
<keyword evidence="3" id="KW-0479">Metal-binding</keyword>
<dbReference type="EMBL" id="JAWXYG010000012">
    <property type="protein sequence ID" value="KAK4258137.1"/>
    <property type="molecule type" value="Genomic_DNA"/>
</dbReference>
<dbReference type="InterPro" id="IPR044862">
    <property type="entry name" value="Pro_4_hyd_alph_FE2OG_OXY"/>
</dbReference>
<comment type="subcellular location">
    <subcellularLocation>
        <location evidence="2">Endoplasmic reticulum membrane</location>
        <topology evidence="2">Single-pass type II membrane protein</topology>
    </subcellularLocation>
</comment>
<dbReference type="GO" id="GO:0005789">
    <property type="term" value="C:endoplasmic reticulum membrane"/>
    <property type="evidence" value="ECO:0007669"/>
    <property type="project" value="UniProtKB-SubCell"/>
</dbReference>
<evidence type="ECO:0000256" key="7">
    <source>
        <dbReference type="ARBA" id="ARBA00023004"/>
    </source>
</evidence>
<dbReference type="GO" id="GO:0004656">
    <property type="term" value="F:procollagen-proline 4-dioxygenase activity"/>
    <property type="evidence" value="ECO:0007669"/>
    <property type="project" value="UniProtKB-EC"/>
</dbReference>
<accession>A0AAE1IWL8</accession>
<comment type="cofactor">
    <cofactor evidence="1">
        <name>L-ascorbate</name>
        <dbReference type="ChEBI" id="CHEBI:38290"/>
    </cofactor>
</comment>
<evidence type="ECO:0000313" key="11">
    <source>
        <dbReference type="Proteomes" id="UP001293593"/>
    </source>
</evidence>
<dbReference type="PANTHER" id="PTHR10869">
    <property type="entry name" value="PROLYL 4-HYDROXYLASE ALPHA SUBUNIT"/>
    <property type="match status" value="1"/>
</dbReference>
<dbReference type="PROSITE" id="PS51471">
    <property type="entry name" value="FE2OG_OXY"/>
    <property type="match status" value="1"/>
</dbReference>
<evidence type="ECO:0000256" key="2">
    <source>
        <dbReference type="ARBA" id="ARBA00004648"/>
    </source>
</evidence>
<dbReference type="InterPro" id="IPR005123">
    <property type="entry name" value="Oxoglu/Fe-dep_dioxygenase_dom"/>
</dbReference>
<name>A0AAE1IWL8_9FABA</name>
<keyword evidence="6" id="KW-0560">Oxidoreductase</keyword>
<comment type="caution">
    <text evidence="10">The sequence shown here is derived from an EMBL/GenBank/DDBJ whole genome shotgun (WGS) entry which is preliminary data.</text>
</comment>
<evidence type="ECO:0000256" key="4">
    <source>
        <dbReference type="ARBA" id="ARBA00022964"/>
    </source>
</evidence>
<dbReference type="InterPro" id="IPR045054">
    <property type="entry name" value="P4HA-like"/>
</dbReference>
<dbReference type="AlphaFoldDB" id="A0AAE1IWL8"/>
<dbReference type="GO" id="GO:0005506">
    <property type="term" value="F:iron ion binding"/>
    <property type="evidence" value="ECO:0007669"/>
    <property type="project" value="InterPro"/>
</dbReference>
<evidence type="ECO:0000259" key="9">
    <source>
        <dbReference type="PROSITE" id="PS51471"/>
    </source>
</evidence>
<evidence type="ECO:0000256" key="1">
    <source>
        <dbReference type="ARBA" id="ARBA00001961"/>
    </source>
</evidence>
<evidence type="ECO:0000256" key="6">
    <source>
        <dbReference type="ARBA" id="ARBA00023002"/>
    </source>
</evidence>
<keyword evidence="4" id="KW-0223">Dioxygenase</keyword>
<dbReference type="Pfam" id="PF13640">
    <property type="entry name" value="2OG-FeII_Oxy_3"/>
    <property type="match status" value="1"/>
</dbReference>
<organism evidence="10 11">
    <name type="scientific">Acacia crassicarpa</name>
    <name type="common">northern wattle</name>
    <dbReference type="NCBI Taxonomy" id="499986"/>
    <lineage>
        <taxon>Eukaryota</taxon>
        <taxon>Viridiplantae</taxon>
        <taxon>Streptophyta</taxon>
        <taxon>Embryophyta</taxon>
        <taxon>Tracheophyta</taxon>
        <taxon>Spermatophyta</taxon>
        <taxon>Magnoliopsida</taxon>
        <taxon>eudicotyledons</taxon>
        <taxon>Gunneridae</taxon>
        <taxon>Pentapetalae</taxon>
        <taxon>rosids</taxon>
        <taxon>fabids</taxon>
        <taxon>Fabales</taxon>
        <taxon>Fabaceae</taxon>
        <taxon>Caesalpinioideae</taxon>
        <taxon>mimosoid clade</taxon>
        <taxon>Acacieae</taxon>
        <taxon>Acacia</taxon>
    </lineage>
</organism>
<dbReference type="Gene3D" id="2.60.120.620">
    <property type="entry name" value="q2cbj1_9rhob like domain"/>
    <property type="match status" value="1"/>
</dbReference>
<evidence type="ECO:0000313" key="10">
    <source>
        <dbReference type="EMBL" id="KAK4258137.1"/>
    </source>
</evidence>
<dbReference type="InterPro" id="IPR006620">
    <property type="entry name" value="Pro_4_hyd_alph"/>
</dbReference>
<proteinExistence type="predicted"/>
<evidence type="ECO:0000256" key="5">
    <source>
        <dbReference type="ARBA" id="ARBA00022968"/>
    </source>
</evidence>
<evidence type="ECO:0000256" key="3">
    <source>
        <dbReference type="ARBA" id="ARBA00022723"/>
    </source>
</evidence>
<dbReference type="GO" id="GO:0031418">
    <property type="term" value="F:L-ascorbic acid binding"/>
    <property type="evidence" value="ECO:0007669"/>
    <property type="project" value="InterPro"/>
</dbReference>
<keyword evidence="5" id="KW-0735">Signal-anchor</keyword>
<dbReference type="PANTHER" id="PTHR10869:SF42">
    <property type="entry name" value="PROLYL 4-HYDROXYLASE 1"/>
    <property type="match status" value="1"/>
</dbReference>
<dbReference type="SMART" id="SM00702">
    <property type="entry name" value="P4Hc"/>
    <property type="match status" value="1"/>
</dbReference>
<feature type="domain" description="Fe2OG dioxygenase" evidence="9">
    <location>
        <begin position="68"/>
        <end position="185"/>
    </location>
</feature>
<evidence type="ECO:0000256" key="8">
    <source>
        <dbReference type="ARBA" id="ARBA00049169"/>
    </source>
</evidence>
<dbReference type="FunFam" id="2.60.120.620:FF:000015">
    <property type="entry name" value="Prolyl 4-hydroxylase 1"/>
    <property type="match status" value="1"/>
</dbReference>
<comment type="catalytic activity">
    <reaction evidence="8">
        <text>L-prolyl-[collagen] + 2-oxoglutarate + O2 = trans-4-hydroxy-L-prolyl-[collagen] + succinate + CO2</text>
        <dbReference type="Rhea" id="RHEA:18945"/>
        <dbReference type="Rhea" id="RHEA-COMP:11676"/>
        <dbReference type="Rhea" id="RHEA-COMP:11680"/>
        <dbReference type="ChEBI" id="CHEBI:15379"/>
        <dbReference type="ChEBI" id="CHEBI:16526"/>
        <dbReference type="ChEBI" id="CHEBI:16810"/>
        <dbReference type="ChEBI" id="CHEBI:30031"/>
        <dbReference type="ChEBI" id="CHEBI:50342"/>
        <dbReference type="ChEBI" id="CHEBI:61965"/>
        <dbReference type="EC" id="1.14.11.2"/>
    </reaction>
</comment>
<keyword evidence="11" id="KW-1185">Reference proteome</keyword>
<protein>
    <recommendedName>
        <fullName evidence="9">Fe2OG dioxygenase domain-containing protein</fullName>
    </recommendedName>
</protein>
<gene>
    <name evidence="10" type="ORF">QN277_007626</name>
</gene>
<sequence length="189" mass="21260">MEECEYLKAIGHPHLQNSQVVDRETGMSVKSNVRTSHGMFLSSKDREHPMVQAIEKRISVYAQVPIENGEPIQILRYEKNQYYVPHNDYFIDTYNLKHGGQRIATMLMYLSDNVEGGETYFPAGGTGEFNCGGKIVEGLSVKPVKGNAVLFWSMGLNGESDPKSLHGACEVLSGEKWSAVKWMRQRAFL</sequence>
<dbReference type="Proteomes" id="UP001293593">
    <property type="component" value="Unassembled WGS sequence"/>
</dbReference>
<reference evidence="10" key="1">
    <citation type="submission" date="2023-10" db="EMBL/GenBank/DDBJ databases">
        <title>Chromosome-level genome of the transformable northern wattle, Acacia crassicarpa.</title>
        <authorList>
            <person name="Massaro I."/>
            <person name="Sinha N.R."/>
            <person name="Poethig S."/>
            <person name="Leichty A.R."/>
        </authorList>
    </citation>
    <scope>NUCLEOTIDE SEQUENCE</scope>
    <source>
        <strain evidence="10">Acra3RX</strain>
        <tissue evidence="10">Leaf</tissue>
    </source>
</reference>